<comment type="similarity">
    <text evidence="1 2">Belongs to the short-chain dehydrogenases/reductases (SDR) family.</text>
</comment>
<sequence>MAEQATVHIPGRTALVTGSSQGWGLGIAKAFARRGIDMVVTGATAARVAEAERAVRAVATGKVAAIVADLATREGCETLVERATAAVGTIEILVNNAGKVEAGTILETTPEQWRSVMALSLDAQFHMTQLVARRLVAEGKGGRIVNMAGGAAFSGMTNYASHAASKGGGMGAVLSWARELGPHGITVNALAGRIETAQSQPFLDRIRAELVAKGLPPKTNRELGYYPPDELAAVAVWLASEGAAMVNGRMLHASGPELQIWRMATIENAIYNAAEPWTPELLDRIGLADMLALGHGLEPRRPREPIVTVRK</sequence>
<dbReference type="Gene3D" id="3.40.50.720">
    <property type="entry name" value="NAD(P)-binding Rossmann-like Domain"/>
    <property type="match status" value="1"/>
</dbReference>
<organism evidence="3 4">
    <name type="scientific">Rhizorhabdus histidinilytica</name>
    <dbReference type="NCBI Taxonomy" id="439228"/>
    <lineage>
        <taxon>Bacteria</taxon>
        <taxon>Pseudomonadati</taxon>
        <taxon>Pseudomonadota</taxon>
        <taxon>Alphaproteobacteria</taxon>
        <taxon>Sphingomonadales</taxon>
        <taxon>Sphingomonadaceae</taxon>
        <taxon>Rhizorhabdus</taxon>
    </lineage>
</organism>
<protein>
    <submittedName>
        <fullName evidence="3">2-deoxy-D-gluconate 3-dehydrogenase</fullName>
    </submittedName>
</protein>
<dbReference type="PRINTS" id="PR00080">
    <property type="entry name" value="SDRFAMILY"/>
</dbReference>
<evidence type="ECO:0000256" key="2">
    <source>
        <dbReference type="RuleBase" id="RU000363"/>
    </source>
</evidence>
<dbReference type="EMBL" id="FUYM01000007">
    <property type="protein sequence ID" value="SKB85966.1"/>
    <property type="molecule type" value="Genomic_DNA"/>
</dbReference>
<dbReference type="RefSeq" id="WP_079649228.1">
    <property type="nucleotide sequence ID" value="NZ_FUYM01000007.1"/>
</dbReference>
<dbReference type="PANTHER" id="PTHR42879">
    <property type="entry name" value="3-OXOACYL-(ACYL-CARRIER-PROTEIN) REDUCTASE"/>
    <property type="match status" value="1"/>
</dbReference>
<reference evidence="4" key="1">
    <citation type="submission" date="2017-02" db="EMBL/GenBank/DDBJ databases">
        <authorList>
            <person name="Varghese N."/>
            <person name="Submissions S."/>
        </authorList>
    </citation>
    <scope>NUCLEOTIDE SEQUENCE [LARGE SCALE GENOMIC DNA]</scope>
    <source>
        <strain evidence="4">UM2</strain>
    </source>
</reference>
<dbReference type="AlphaFoldDB" id="A0A1T5EPX8"/>
<dbReference type="PRINTS" id="PR00081">
    <property type="entry name" value="GDHRDH"/>
</dbReference>
<proteinExistence type="inferred from homology"/>
<accession>A0A1T5EPX8</accession>
<dbReference type="FunFam" id="3.40.50.720:FF:000084">
    <property type="entry name" value="Short-chain dehydrogenase reductase"/>
    <property type="match status" value="1"/>
</dbReference>
<dbReference type="SUPFAM" id="SSF51735">
    <property type="entry name" value="NAD(P)-binding Rossmann-fold domains"/>
    <property type="match status" value="1"/>
</dbReference>
<dbReference type="InterPro" id="IPR002347">
    <property type="entry name" value="SDR_fam"/>
</dbReference>
<dbReference type="Proteomes" id="UP000189818">
    <property type="component" value="Unassembled WGS sequence"/>
</dbReference>
<dbReference type="OrthoDB" id="9804774at2"/>
<dbReference type="CDD" id="cd05233">
    <property type="entry name" value="SDR_c"/>
    <property type="match status" value="1"/>
</dbReference>
<evidence type="ECO:0000313" key="4">
    <source>
        <dbReference type="Proteomes" id="UP000189818"/>
    </source>
</evidence>
<dbReference type="InterPro" id="IPR050259">
    <property type="entry name" value="SDR"/>
</dbReference>
<evidence type="ECO:0000256" key="1">
    <source>
        <dbReference type="ARBA" id="ARBA00006484"/>
    </source>
</evidence>
<dbReference type="InterPro" id="IPR036291">
    <property type="entry name" value="NAD(P)-bd_dom_sf"/>
</dbReference>
<name>A0A1T5EPX8_9SPHN</name>
<dbReference type="STRING" id="439228.SAMN06295920_107130"/>
<keyword evidence="4" id="KW-1185">Reference proteome</keyword>
<evidence type="ECO:0000313" key="3">
    <source>
        <dbReference type="EMBL" id="SKB85966.1"/>
    </source>
</evidence>
<gene>
    <name evidence="3" type="ORF">SAMN06295920_107130</name>
</gene>
<dbReference type="Pfam" id="PF00106">
    <property type="entry name" value="adh_short"/>
    <property type="match status" value="1"/>
</dbReference>